<organism evidence="2">
    <name type="scientific">Manihot esculenta</name>
    <name type="common">Cassava</name>
    <name type="synonym">Jatropha manihot</name>
    <dbReference type="NCBI Taxonomy" id="3983"/>
    <lineage>
        <taxon>Eukaryota</taxon>
        <taxon>Viridiplantae</taxon>
        <taxon>Streptophyta</taxon>
        <taxon>Embryophyta</taxon>
        <taxon>Tracheophyta</taxon>
        <taxon>Spermatophyta</taxon>
        <taxon>Magnoliopsida</taxon>
        <taxon>eudicotyledons</taxon>
        <taxon>Gunneridae</taxon>
        <taxon>Pentapetalae</taxon>
        <taxon>rosids</taxon>
        <taxon>fabids</taxon>
        <taxon>Malpighiales</taxon>
        <taxon>Euphorbiaceae</taxon>
        <taxon>Crotonoideae</taxon>
        <taxon>Manihoteae</taxon>
        <taxon>Manihot</taxon>
    </lineage>
</organism>
<feature type="signal peptide" evidence="1">
    <location>
        <begin position="1"/>
        <end position="21"/>
    </location>
</feature>
<proteinExistence type="predicted"/>
<sequence>MGCRLLIVSLLFATCFQEMVGARTLQGEILVEKNLVIQSLRGPVPGSGPSCNTHVPGVNCRLREKNVAGHAPHFAVASSVNTKDASS</sequence>
<dbReference type="EMBL" id="CM004395">
    <property type="protein sequence ID" value="OAY42057.1"/>
    <property type="molecule type" value="Genomic_DNA"/>
</dbReference>
<name>A0A2C9VB65_MANES</name>
<dbReference type="AlphaFoldDB" id="A0A2C9VB65"/>
<evidence type="ECO:0000313" key="2">
    <source>
        <dbReference type="EMBL" id="OAY42057.1"/>
    </source>
</evidence>
<evidence type="ECO:0000256" key="1">
    <source>
        <dbReference type="SAM" id="SignalP"/>
    </source>
</evidence>
<accession>A0A2C9VB65</accession>
<feature type="chain" id="PRO_5012203530" evidence="1">
    <location>
        <begin position="22"/>
        <end position="87"/>
    </location>
</feature>
<protein>
    <submittedName>
        <fullName evidence="2">Uncharacterized protein</fullName>
    </submittedName>
</protein>
<gene>
    <name evidence="2" type="ORF">MANES_09G150300</name>
</gene>
<dbReference type="PANTHER" id="PTHR33592:SF3">
    <property type="entry name" value="TRANSMEMBRANE PROTEIN"/>
    <property type="match status" value="1"/>
</dbReference>
<keyword evidence="1" id="KW-0732">Signal</keyword>
<reference evidence="2" key="1">
    <citation type="submission" date="2016-02" db="EMBL/GenBank/DDBJ databases">
        <title>WGS assembly of Manihot esculenta.</title>
        <authorList>
            <person name="Bredeson J.V."/>
            <person name="Prochnik S.E."/>
            <person name="Lyons J.B."/>
            <person name="Schmutz J."/>
            <person name="Grimwood J."/>
            <person name="Vrebalov J."/>
            <person name="Bart R.S."/>
            <person name="Amuge T."/>
            <person name="Ferguson M.E."/>
            <person name="Green R."/>
            <person name="Putnam N."/>
            <person name="Stites J."/>
            <person name="Rounsley S."/>
            <person name="Rokhsar D.S."/>
        </authorList>
    </citation>
    <scope>NUCLEOTIDE SEQUENCE [LARGE SCALE GENOMIC DNA]</scope>
    <source>
        <tissue evidence="2">Leaf</tissue>
    </source>
</reference>
<dbReference type="PANTHER" id="PTHR33592">
    <property type="entry name" value="TRANSMEMBRANE PROTEIN"/>
    <property type="match status" value="1"/>
</dbReference>